<dbReference type="EMBL" id="BK015710">
    <property type="protein sequence ID" value="DAE21240.1"/>
    <property type="molecule type" value="Genomic_DNA"/>
</dbReference>
<protein>
    <submittedName>
        <fullName evidence="1">Baseplate wedge protein</fullName>
    </submittedName>
</protein>
<name>A0A8S5QQ72_9CAUD</name>
<organism evidence="1">
    <name type="scientific">Caudovirales sp. ctkvU4</name>
    <dbReference type="NCBI Taxonomy" id="2826783"/>
    <lineage>
        <taxon>Viruses</taxon>
        <taxon>Duplodnaviria</taxon>
        <taxon>Heunggongvirae</taxon>
        <taxon>Uroviricota</taxon>
        <taxon>Caudoviricetes</taxon>
    </lineage>
</organism>
<accession>A0A8S5QQ72</accession>
<reference evidence="1" key="1">
    <citation type="journal article" date="2021" name="Proc. Natl. Acad. Sci. U.S.A.">
        <title>A Catalog of Tens of Thousands of Viruses from Human Metagenomes Reveals Hidden Associations with Chronic Diseases.</title>
        <authorList>
            <person name="Tisza M.J."/>
            <person name="Buck C.B."/>
        </authorList>
    </citation>
    <scope>NUCLEOTIDE SEQUENCE</scope>
    <source>
        <strain evidence="1">CtkvU4</strain>
    </source>
</reference>
<proteinExistence type="predicted"/>
<evidence type="ECO:0000313" key="1">
    <source>
        <dbReference type="EMBL" id="DAE21240.1"/>
    </source>
</evidence>
<sequence>MWDGIAKRVYGDERYMNTLLDANQAHNNTVVFSAGINLSCPAVATREASILPPWKRGKT</sequence>